<evidence type="ECO:0000256" key="1">
    <source>
        <dbReference type="SAM" id="Phobius"/>
    </source>
</evidence>
<sequence length="151" mass="16536">MNTETRGIRPRDIVLGVLTLALLAGIYFGGTAVWQKYRGPSQATAADCRTAQQLVDTMQHLPKGKAALKASYTQERKTWNTISDGYLQAPISGYMSAAYAVAGNDTEQLAIYNDPADPWGQDDWDDLIDTANSHCHDRELTIPQIDFSAAS</sequence>
<comment type="caution">
    <text evidence="2">The sequence shown here is derived from an EMBL/GenBank/DDBJ whole genome shotgun (WGS) entry which is preliminary data.</text>
</comment>
<accession>A0ABP6Z3B2</accession>
<keyword evidence="1" id="KW-0472">Membrane</keyword>
<dbReference type="Proteomes" id="UP001501074">
    <property type="component" value="Unassembled WGS sequence"/>
</dbReference>
<organism evidence="2 3">
    <name type="scientific">Kineosporia mesophila</name>
    <dbReference type="NCBI Taxonomy" id="566012"/>
    <lineage>
        <taxon>Bacteria</taxon>
        <taxon>Bacillati</taxon>
        <taxon>Actinomycetota</taxon>
        <taxon>Actinomycetes</taxon>
        <taxon>Kineosporiales</taxon>
        <taxon>Kineosporiaceae</taxon>
        <taxon>Kineosporia</taxon>
    </lineage>
</organism>
<proteinExistence type="predicted"/>
<protein>
    <submittedName>
        <fullName evidence="2">Uncharacterized protein</fullName>
    </submittedName>
</protein>
<evidence type="ECO:0000313" key="2">
    <source>
        <dbReference type="EMBL" id="GAA3594420.1"/>
    </source>
</evidence>
<keyword evidence="1" id="KW-1133">Transmembrane helix</keyword>
<keyword evidence="1" id="KW-0812">Transmembrane</keyword>
<dbReference type="EMBL" id="BAAAZO010000001">
    <property type="protein sequence ID" value="GAA3594420.1"/>
    <property type="molecule type" value="Genomic_DNA"/>
</dbReference>
<reference evidence="3" key="1">
    <citation type="journal article" date="2019" name="Int. J. Syst. Evol. Microbiol.">
        <title>The Global Catalogue of Microorganisms (GCM) 10K type strain sequencing project: providing services to taxonomists for standard genome sequencing and annotation.</title>
        <authorList>
            <consortium name="The Broad Institute Genomics Platform"/>
            <consortium name="The Broad Institute Genome Sequencing Center for Infectious Disease"/>
            <person name="Wu L."/>
            <person name="Ma J."/>
        </authorList>
    </citation>
    <scope>NUCLEOTIDE SEQUENCE [LARGE SCALE GENOMIC DNA]</scope>
    <source>
        <strain evidence="3">JCM 16902</strain>
    </source>
</reference>
<dbReference type="RefSeq" id="WP_231484200.1">
    <property type="nucleotide sequence ID" value="NZ_BAAAZO010000001.1"/>
</dbReference>
<gene>
    <name evidence="2" type="ORF">GCM10022223_06830</name>
</gene>
<keyword evidence="3" id="KW-1185">Reference proteome</keyword>
<feature type="transmembrane region" description="Helical" evidence="1">
    <location>
        <begin position="12"/>
        <end position="34"/>
    </location>
</feature>
<evidence type="ECO:0000313" key="3">
    <source>
        <dbReference type="Proteomes" id="UP001501074"/>
    </source>
</evidence>
<name>A0ABP6Z3B2_9ACTN</name>